<dbReference type="Proteomes" id="UP000772434">
    <property type="component" value="Unassembled WGS sequence"/>
</dbReference>
<dbReference type="EMBL" id="JADNRY010000369">
    <property type="protein sequence ID" value="KAF9058527.1"/>
    <property type="molecule type" value="Genomic_DNA"/>
</dbReference>
<organism evidence="1 2">
    <name type="scientific">Rhodocollybia butyracea</name>
    <dbReference type="NCBI Taxonomy" id="206335"/>
    <lineage>
        <taxon>Eukaryota</taxon>
        <taxon>Fungi</taxon>
        <taxon>Dikarya</taxon>
        <taxon>Basidiomycota</taxon>
        <taxon>Agaricomycotina</taxon>
        <taxon>Agaricomycetes</taxon>
        <taxon>Agaricomycetidae</taxon>
        <taxon>Agaricales</taxon>
        <taxon>Marasmiineae</taxon>
        <taxon>Omphalotaceae</taxon>
        <taxon>Rhodocollybia</taxon>
    </lineage>
</organism>
<dbReference type="OrthoDB" id="3191568at2759"/>
<evidence type="ECO:0000313" key="1">
    <source>
        <dbReference type="EMBL" id="KAF9058527.1"/>
    </source>
</evidence>
<gene>
    <name evidence="1" type="ORF">BDP27DRAFT_1240773</name>
</gene>
<accession>A0A9P5P954</accession>
<sequence length="200" mass="22110">MDASHNPFSGWAQAGTGSSFLWDNDGIAPSTFGALPYVNSPPPPTSDLVTFYITSYDPDILSSKVIGPNQHRYLHIVTDPNNPRYTVFQNAHGKSVALVEWQSRPLVEIRDVMSKIPARDWLCLTPDARTMRIQGVNYTWTPQGTYINMYSTDPAPVFLARISRGHGTIMLDLTNQAIQLGLLNACLIATVVMQCGKNID</sequence>
<proteinExistence type="predicted"/>
<reference evidence="1" key="1">
    <citation type="submission" date="2020-11" db="EMBL/GenBank/DDBJ databases">
        <authorList>
            <consortium name="DOE Joint Genome Institute"/>
            <person name="Ahrendt S."/>
            <person name="Riley R."/>
            <person name="Andreopoulos W."/>
            <person name="Labutti K."/>
            <person name="Pangilinan J."/>
            <person name="Ruiz-Duenas F.J."/>
            <person name="Barrasa J.M."/>
            <person name="Sanchez-Garcia M."/>
            <person name="Camarero S."/>
            <person name="Miyauchi S."/>
            <person name="Serrano A."/>
            <person name="Linde D."/>
            <person name="Babiker R."/>
            <person name="Drula E."/>
            <person name="Ayuso-Fernandez I."/>
            <person name="Pacheco R."/>
            <person name="Padilla G."/>
            <person name="Ferreira P."/>
            <person name="Barriuso J."/>
            <person name="Kellner H."/>
            <person name="Castanera R."/>
            <person name="Alfaro M."/>
            <person name="Ramirez L."/>
            <person name="Pisabarro A.G."/>
            <person name="Kuo A."/>
            <person name="Tritt A."/>
            <person name="Lipzen A."/>
            <person name="He G."/>
            <person name="Yan M."/>
            <person name="Ng V."/>
            <person name="Cullen D."/>
            <person name="Martin F."/>
            <person name="Rosso M.-N."/>
            <person name="Henrissat B."/>
            <person name="Hibbett D."/>
            <person name="Martinez A.T."/>
            <person name="Grigoriev I.V."/>
        </authorList>
    </citation>
    <scope>NUCLEOTIDE SEQUENCE</scope>
    <source>
        <strain evidence="1">AH 40177</strain>
    </source>
</reference>
<dbReference type="AlphaFoldDB" id="A0A9P5P954"/>
<protein>
    <submittedName>
        <fullName evidence="1">Uncharacterized protein</fullName>
    </submittedName>
</protein>
<evidence type="ECO:0000313" key="2">
    <source>
        <dbReference type="Proteomes" id="UP000772434"/>
    </source>
</evidence>
<comment type="caution">
    <text evidence="1">The sequence shown here is derived from an EMBL/GenBank/DDBJ whole genome shotgun (WGS) entry which is preliminary data.</text>
</comment>
<keyword evidence="2" id="KW-1185">Reference proteome</keyword>
<name>A0A9P5P954_9AGAR</name>